<sequence>MDNQDGFKQAYRCIPFSKSKHSDLEFGDKIVMPVSALHELMNRETPYPWLFQIKKYYNPVGVSHCGVLEFTADEGSIVVPDWMMENLNLQQGDLVMVESALLPAGKYMKLQPHSTRFIQLSNPKAVLEKNLRNFSCLSTGDTIMINHNDEKFFINILETKPGPAICLIGTDCEADFSPPLDYKEPEKPEKVEQNAPAQVQKKEIEERRVFRPFMGKGRRLNGEPVEMVKDENLPTTTATGGCDGGSTTLGSRKKRGTLVFGSNSVETKIPKRSSDGDVEVEEKQVQKFQPFMGKKNVLGKRSL</sequence>
<dbReference type="Pfam" id="PF24842">
    <property type="entry name" value="UFD1_N2"/>
    <property type="match status" value="1"/>
</dbReference>
<dbReference type="InterPro" id="IPR004854">
    <property type="entry name" value="Ufd1-like"/>
</dbReference>
<evidence type="ECO:0000259" key="5">
    <source>
        <dbReference type="Pfam" id="PF24842"/>
    </source>
</evidence>
<dbReference type="PANTHER" id="PTHR12555:SF13">
    <property type="entry name" value="UBIQUITIN RECOGNITION FACTOR IN ER-ASSOCIATED DEGRADATION PROTEIN 1"/>
    <property type="match status" value="1"/>
</dbReference>
<proteinExistence type="inferred from homology"/>
<dbReference type="Gene3D" id="3.10.330.10">
    <property type="match status" value="1"/>
</dbReference>
<keyword evidence="7" id="KW-1185">Reference proteome</keyword>
<keyword evidence="2" id="KW-0833">Ubl conjugation pathway</keyword>
<evidence type="ECO:0000313" key="7">
    <source>
        <dbReference type="Proteomes" id="UP001604336"/>
    </source>
</evidence>
<evidence type="ECO:0000313" key="6">
    <source>
        <dbReference type="EMBL" id="KAL2527004.1"/>
    </source>
</evidence>
<protein>
    <submittedName>
        <fullName evidence="6">Ubiquitin fusion degradation 1</fullName>
    </submittedName>
</protein>
<dbReference type="Pfam" id="PF03152">
    <property type="entry name" value="UFD1_N1"/>
    <property type="match status" value="1"/>
</dbReference>
<feature type="region of interest" description="Disordered" evidence="3">
    <location>
        <begin position="233"/>
        <end position="256"/>
    </location>
</feature>
<dbReference type="InterPro" id="IPR055417">
    <property type="entry name" value="UFD1_N1"/>
</dbReference>
<gene>
    <name evidence="6" type="ORF">Adt_12058</name>
</gene>
<feature type="domain" description="Ubiquitin fusion degradation protein UFD1 N-terminal subdomain 2" evidence="5">
    <location>
        <begin position="105"/>
        <end position="179"/>
    </location>
</feature>
<dbReference type="PANTHER" id="PTHR12555">
    <property type="entry name" value="UBIQUITIN FUSION DEGRADATON PROTEIN 1"/>
    <property type="match status" value="1"/>
</dbReference>
<feature type="compositionally biased region" description="Polar residues" evidence="3">
    <location>
        <begin position="233"/>
        <end position="250"/>
    </location>
</feature>
<dbReference type="Gene3D" id="2.40.40.50">
    <property type="entry name" value="Ubiquitin fusion degradation protein UFD1, N-terminal domain"/>
    <property type="match status" value="1"/>
</dbReference>
<evidence type="ECO:0000256" key="3">
    <source>
        <dbReference type="SAM" id="MobiDB-lite"/>
    </source>
</evidence>
<evidence type="ECO:0000259" key="4">
    <source>
        <dbReference type="Pfam" id="PF03152"/>
    </source>
</evidence>
<dbReference type="InterPro" id="IPR055418">
    <property type="entry name" value="UFD1_N2"/>
</dbReference>
<dbReference type="AlphaFoldDB" id="A0ABD1UPN2"/>
<organism evidence="6 7">
    <name type="scientific">Abeliophyllum distichum</name>
    <dbReference type="NCBI Taxonomy" id="126358"/>
    <lineage>
        <taxon>Eukaryota</taxon>
        <taxon>Viridiplantae</taxon>
        <taxon>Streptophyta</taxon>
        <taxon>Embryophyta</taxon>
        <taxon>Tracheophyta</taxon>
        <taxon>Spermatophyta</taxon>
        <taxon>Magnoliopsida</taxon>
        <taxon>eudicotyledons</taxon>
        <taxon>Gunneridae</taxon>
        <taxon>Pentapetalae</taxon>
        <taxon>asterids</taxon>
        <taxon>lamiids</taxon>
        <taxon>Lamiales</taxon>
        <taxon>Oleaceae</taxon>
        <taxon>Forsythieae</taxon>
        <taxon>Abeliophyllum</taxon>
    </lineage>
</organism>
<comment type="caution">
    <text evidence="6">The sequence shown here is derived from an EMBL/GenBank/DDBJ whole genome shotgun (WGS) entry which is preliminary data.</text>
</comment>
<comment type="similarity">
    <text evidence="1">Belongs to the UFD1 family.</text>
</comment>
<dbReference type="EMBL" id="JBFOLK010000003">
    <property type="protein sequence ID" value="KAL2527004.1"/>
    <property type="molecule type" value="Genomic_DNA"/>
</dbReference>
<accession>A0ABD1UPN2</accession>
<evidence type="ECO:0000256" key="2">
    <source>
        <dbReference type="ARBA" id="ARBA00022786"/>
    </source>
</evidence>
<reference evidence="7" key="1">
    <citation type="submission" date="2024-07" db="EMBL/GenBank/DDBJ databases">
        <title>Two chromosome-level genome assemblies of Korean endemic species Abeliophyllum distichum and Forsythia ovata (Oleaceae).</title>
        <authorList>
            <person name="Jang H."/>
        </authorList>
    </citation>
    <scope>NUCLEOTIDE SEQUENCE [LARGE SCALE GENOMIC DNA]</scope>
</reference>
<dbReference type="Proteomes" id="UP001604336">
    <property type="component" value="Unassembled WGS sequence"/>
</dbReference>
<name>A0ABD1UPN2_9LAMI</name>
<dbReference type="InterPro" id="IPR042299">
    <property type="entry name" value="Ufd1-like_Nn"/>
</dbReference>
<evidence type="ECO:0000256" key="1">
    <source>
        <dbReference type="ARBA" id="ARBA00006043"/>
    </source>
</evidence>
<feature type="domain" description="Ubiquitin fusion degradation protein UFD1 N-terminal subdomain 1" evidence="4">
    <location>
        <begin position="7"/>
        <end position="103"/>
    </location>
</feature>